<dbReference type="InterPro" id="IPR051852">
    <property type="entry name" value="Alpha-type_PK"/>
</dbReference>
<evidence type="ECO:0000313" key="7">
    <source>
        <dbReference type="Proteomes" id="UP001152795"/>
    </source>
</evidence>
<keyword evidence="2" id="KW-0808">Transferase</keyword>
<evidence type="ECO:0000256" key="3">
    <source>
        <dbReference type="ARBA" id="ARBA00022741"/>
    </source>
</evidence>
<dbReference type="AlphaFoldDB" id="A0A7D9E3M3"/>
<dbReference type="GO" id="GO:0004674">
    <property type="term" value="F:protein serine/threonine kinase activity"/>
    <property type="evidence" value="ECO:0007669"/>
    <property type="project" value="UniProtKB-KW"/>
</dbReference>
<dbReference type="GO" id="GO:1903013">
    <property type="term" value="P:response to differentiation-inducing factor 1"/>
    <property type="evidence" value="ECO:0007669"/>
    <property type="project" value="TreeGrafter"/>
</dbReference>
<keyword evidence="3" id="KW-0547">Nucleotide-binding</keyword>
<dbReference type="GO" id="GO:0005524">
    <property type="term" value="F:ATP binding"/>
    <property type="evidence" value="ECO:0007669"/>
    <property type="project" value="UniProtKB-KW"/>
</dbReference>
<dbReference type="SUPFAM" id="SSF56112">
    <property type="entry name" value="Protein kinase-like (PK-like)"/>
    <property type="match status" value="1"/>
</dbReference>
<evidence type="ECO:0000256" key="4">
    <source>
        <dbReference type="ARBA" id="ARBA00022777"/>
    </source>
</evidence>
<gene>
    <name evidence="6" type="ORF">PACLA_8A074184</name>
</gene>
<evidence type="ECO:0000256" key="1">
    <source>
        <dbReference type="ARBA" id="ARBA00022527"/>
    </source>
</evidence>
<name>A0A7D9E3M3_PARCT</name>
<sequence length="220" mass="25036">MVWSAPKFFPFTIENEEFGKGGFCSAHKATSNSPDFQRKAYVVKYFLQSTKDVISELGETELEHARKSVQMQALAKHFAEQFDANVKKEGNEEEFGKTFRYVDTFLGIINDSQKVVTIEEYVTSNFEKYVNNDGVLCVKKNEDQQKKAESLVHFSYIKSSKKLMLVDIQGAGYNLMDPEIASLTGAFNDENNFLFCAGNYSKEAFTNFLRHISAMLFPIC</sequence>
<reference evidence="6" key="1">
    <citation type="submission" date="2020-04" db="EMBL/GenBank/DDBJ databases">
        <authorList>
            <person name="Alioto T."/>
            <person name="Alioto T."/>
            <person name="Gomez Garrido J."/>
        </authorList>
    </citation>
    <scope>NUCLEOTIDE SEQUENCE</scope>
    <source>
        <strain evidence="6">A484AB</strain>
    </source>
</reference>
<keyword evidence="1" id="KW-0723">Serine/threonine-protein kinase</keyword>
<evidence type="ECO:0000256" key="5">
    <source>
        <dbReference type="ARBA" id="ARBA00022840"/>
    </source>
</evidence>
<comment type="caution">
    <text evidence="6">The sequence shown here is derived from an EMBL/GenBank/DDBJ whole genome shotgun (WGS) entry which is preliminary data.</text>
</comment>
<dbReference type="GO" id="GO:0031037">
    <property type="term" value="P:myosin II filament disassembly"/>
    <property type="evidence" value="ECO:0007669"/>
    <property type="project" value="TreeGrafter"/>
</dbReference>
<keyword evidence="4" id="KW-0418">Kinase</keyword>
<protein>
    <submittedName>
        <fullName evidence="6">Transient receptor potential cation channel subfamily M member 6-like</fullName>
    </submittedName>
</protein>
<evidence type="ECO:0000313" key="6">
    <source>
        <dbReference type="EMBL" id="CAB3999909.1"/>
    </source>
</evidence>
<dbReference type="InterPro" id="IPR004166">
    <property type="entry name" value="a-kinase_dom"/>
</dbReference>
<dbReference type="Gene3D" id="3.20.200.10">
    <property type="entry name" value="MHCK/EF2 kinase"/>
    <property type="match status" value="1"/>
</dbReference>
<keyword evidence="7" id="KW-1185">Reference proteome</keyword>
<dbReference type="CDD" id="cd04515">
    <property type="entry name" value="Alpha_kinase"/>
    <property type="match status" value="1"/>
</dbReference>
<dbReference type="Proteomes" id="UP001152795">
    <property type="component" value="Unassembled WGS sequence"/>
</dbReference>
<dbReference type="InterPro" id="IPR011009">
    <property type="entry name" value="Kinase-like_dom_sf"/>
</dbReference>
<keyword evidence="6" id="KW-0675">Receptor</keyword>
<proteinExistence type="predicted"/>
<organism evidence="6 7">
    <name type="scientific">Paramuricea clavata</name>
    <name type="common">Red gorgonian</name>
    <name type="synonym">Violescent sea-whip</name>
    <dbReference type="NCBI Taxonomy" id="317549"/>
    <lineage>
        <taxon>Eukaryota</taxon>
        <taxon>Metazoa</taxon>
        <taxon>Cnidaria</taxon>
        <taxon>Anthozoa</taxon>
        <taxon>Octocorallia</taxon>
        <taxon>Malacalcyonacea</taxon>
        <taxon>Plexauridae</taxon>
        <taxon>Paramuricea</taxon>
    </lineage>
</organism>
<dbReference type="EMBL" id="CACRXK020003702">
    <property type="protein sequence ID" value="CAB3999909.1"/>
    <property type="molecule type" value="Genomic_DNA"/>
</dbReference>
<dbReference type="Gene3D" id="3.30.200.20">
    <property type="entry name" value="Phosphorylase Kinase, domain 1"/>
    <property type="match status" value="1"/>
</dbReference>
<keyword evidence="5" id="KW-0067">ATP-binding</keyword>
<dbReference type="SMART" id="SM00811">
    <property type="entry name" value="Alpha_kinase"/>
    <property type="match status" value="1"/>
</dbReference>
<dbReference type="PROSITE" id="PS51158">
    <property type="entry name" value="ALPHA_KINASE"/>
    <property type="match status" value="1"/>
</dbReference>
<evidence type="ECO:0000256" key="2">
    <source>
        <dbReference type="ARBA" id="ARBA00022679"/>
    </source>
</evidence>
<accession>A0A7D9E3M3</accession>
<dbReference type="PANTHER" id="PTHR45992:SF2">
    <property type="entry name" value="EUKARYOTIC ELONGATION FACTOR 2 KINASE"/>
    <property type="match status" value="1"/>
</dbReference>
<dbReference type="PANTHER" id="PTHR45992">
    <property type="entry name" value="EUKARYOTIC ELONGATION FACTOR 2 KINASE-RELATED"/>
    <property type="match status" value="1"/>
</dbReference>
<dbReference type="Pfam" id="PF02816">
    <property type="entry name" value="Alpha_kinase"/>
    <property type="match status" value="1"/>
</dbReference>